<keyword evidence="1" id="KW-0472">Membrane</keyword>
<comment type="caution">
    <text evidence="2">The sequence shown here is derived from an EMBL/GenBank/DDBJ whole genome shotgun (WGS) entry which is preliminary data.</text>
</comment>
<dbReference type="AlphaFoldDB" id="K0S742"/>
<gene>
    <name evidence="2" type="ORF">THAOC_18910</name>
</gene>
<feature type="transmembrane region" description="Helical" evidence="1">
    <location>
        <begin position="30"/>
        <end position="51"/>
    </location>
</feature>
<dbReference type="EMBL" id="AGNL01020771">
    <property type="protein sequence ID" value="EJK60689.1"/>
    <property type="molecule type" value="Genomic_DNA"/>
</dbReference>
<feature type="non-terminal residue" evidence="2">
    <location>
        <position position="94"/>
    </location>
</feature>
<dbReference type="Proteomes" id="UP000266841">
    <property type="component" value="Unassembled WGS sequence"/>
</dbReference>
<accession>K0S742</accession>
<reference evidence="2 3" key="1">
    <citation type="journal article" date="2012" name="Genome Biol.">
        <title>Genome and low-iron response of an oceanic diatom adapted to chronic iron limitation.</title>
        <authorList>
            <person name="Lommer M."/>
            <person name="Specht M."/>
            <person name="Roy A.S."/>
            <person name="Kraemer L."/>
            <person name="Andreson R."/>
            <person name="Gutowska M.A."/>
            <person name="Wolf J."/>
            <person name="Bergner S.V."/>
            <person name="Schilhabel M.B."/>
            <person name="Klostermeier U.C."/>
            <person name="Beiko R.G."/>
            <person name="Rosenstiel P."/>
            <person name="Hippler M."/>
            <person name="Laroche J."/>
        </authorList>
    </citation>
    <scope>NUCLEOTIDE SEQUENCE [LARGE SCALE GENOMIC DNA]</scope>
    <source>
        <strain evidence="2 3">CCMP1005</strain>
    </source>
</reference>
<keyword evidence="1" id="KW-0812">Transmembrane</keyword>
<protein>
    <submittedName>
        <fullName evidence="2">Uncharacterized protein</fullName>
    </submittedName>
</protein>
<evidence type="ECO:0000313" key="3">
    <source>
        <dbReference type="Proteomes" id="UP000266841"/>
    </source>
</evidence>
<sequence>MAVRSASGRDCRDPGLDTHYFARWPLGLNLIKGVFVGRLVGLVGIIVLSYHACPDEWALILKETGACNRRSLLLRLAFVSPAPSGASSFLPNPS</sequence>
<evidence type="ECO:0000313" key="2">
    <source>
        <dbReference type="EMBL" id="EJK60689.1"/>
    </source>
</evidence>
<proteinExistence type="predicted"/>
<name>K0S742_THAOC</name>
<organism evidence="2 3">
    <name type="scientific">Thalassiosira oceanica</name>
    <name type="common">Marine diatom</name>
    <dbReference type="NCBI Taxonomy" id="159749"/>
    <lineage>
        <taxon>Eukaryota</taxon>
        <taxon>Sar</taxon>
        <taxon>Stramenopiles</taxon>
        <taxon>Ochrophyta</taxon>
        <taxon>Bacillariophyta</taxon>
        <taxon>Coscinodiscophyceae</taxon>
        <taxon>Thalassiosirophycidae</taxon>
        <taxon>Thalassiosirales</taxon>
        <taxon>Thalassiosiraceae</taxon>
        <taxon>Thalassiosira</taxon>
    </lineage>
</organism>
<evidence type="ECO:0000256" key="1">
    <source>
        <dbReference type="SAM" id="Phobius"/>
    </source>
</evidence>
<keyword evidence="3" id="KW-1185">Reference proteome</keyword>
<keyword evidence="1" id="KW-1133">Transmembrane helix</keyword>